<keyword evidence="2" id="KW-0378">Hydrolase</keyword>
<evidence type="ECO:0000256" key="2">
    <source>
        <dbReference type="ARBA" id="ARBA00022801"/>
    </source>
</evidence>
<dbReference type="SUPFAM" id="SSF75005">
    <property type="entry name" value="Arabinanase/levansucrase/invertase"/>
    <property type="match status" value="1"/>
</dbReference>
<dbReference type="PANTHER" id="PTHR22925">
    <property type="entry name" value="GLYCOSYL HYDROLASE 43 FAMILY MEMBER"/>
    <property type="match status" value="1"/>
</dbReference>
<dbReference type="Pfam" id="PF04616">
    <property type="entry name" value="Glyco_hydro_43"/>
    <property type="match status" value="1"/>
</dbReference>
<dbReference type="AlphaFoldDB" id="X1E742"/>
<dbReference type="EMBL" id="BART01030306">
    <property type="protein sequence ID" value="GAH16210.1"/>
    <property type="molecule type" value="Genomic_DNA"/>
</dbReference>
<dbReference type="Gene3D" id="2.115.10.20">
    <property type="entry name" value="Glycosyl hydrolase domain, family 43"/>
    <property type="match status" value="1"/>
</dbReference>
<dbReference type="InterPro" id="IPR006710">
    <property type="entry name" value="Glyco_hydro_43"/>
</dbReference>
<name>X1E742_9ZZZZ</name>
<proteinExistence type="inferred from homology"/>
<evidence type="ECO:0000256" key="1">
    <source>
        <dbReference type="ARBA" id="ARBA00009865"/>
    </source>
</evidence>
<feature type="non-terminal residue" evidence="4">
    <location>
        <position position="263"/>
    </location>
</feature>
<dbReference type="InterPro" id="IPR023296">
    <property type="entry name" value="Glyco_hydro_beta-prop_sf"/>
</dbReference>
<dbReference type="GO" id="GO:0004553">
    <property type="term" value="F:hydrolase activity, hydrolyzing O-glycosyl compounds"/>
    <property type="evidence" value="ECO:0007669"/>
    <property type="project" value="InterPro"/>
</dbReference>
<comment type="similarity">
    <text evidence="1">Belongs to the glycosyl hydrolase 43 family.</text>
</comment>
<protein>
    <recommendedName>
        <fullName evidence="5">Glycosyl hydrolase family 43</fullName>
    </recommendedName>
</protein>
<keyword evidence="3" id="KW-0326">Glycosidase</keyword>
<evidence type="ECO:0000313" key="4">
    <source>
        <dbReference type="EMBL" id="GAH16210.1"/>
    </source>
</evidence>
<evidence type="ECO:0008006" key="5">
    <source>
        <dbReference type="Google" id="ProtNLM"/>
    </source>
</evidence>
<reference evidence="4" key="1">
    <citation type="journal article" date="2014" name="Front. Microbiol.">
        <title>High frequency of phylogenetically diverse reductive dehalogenase-homologous genes in deep subseafloor sedimentary metagenomes.</title>
        <authorList>
            <person name="Kawai M."/>
            <person name="Futagami T."/>
            <person name="Toyoda A."/>
            <person name="Takaki Y."/>
            <person name="Nishi S."/>
            <person name="Hori S."/>
            <person name="Arai W."/>
            <person name="Tsubouchi T."/>
            <person name="Morono Y."/>
            <person name="Uchiyama I."/>
            <person name="Ito T."/>
            <person name="Fujiyama A."/>
            <person name="Inagaki F."/>
            <person name="Takami H."/>
        </authorList>
    </citation>
    <scope>NUCLEOTIDE SEQUENCE</scope>
    <source>
        <strain evidence="4">Expedition CK06-06</strain>
    </source>
</reference>
<evidence type="ECO:0000256" key="3">
    <source>
        <dbReference type="ARBA" id="ARBA00023295"/>
    </source>
</evidence>
<sequence length="263" mass="30422">EDRRNWYKFKAINCYSSEDLVNWKFEKEIITKNSHPILNDDSRFIERPKIIYNKITDKYIIWLHWENSDYSTAEAAVFYCDQVNGDFIFHKAFRPFNNMSRDCNLFVDDDGTAFFISAANHNADLIIYKLTQDYLDVAEQVITLWPGMYREAPVLFKVGKVYYLITSGATGWDPNQGKFAYASSIAGPWSNLFNLGDGITFDSQPANIIQVIGSVDTTIIYCGDRWQDPTLPESKYIWLPLEIESTALSLNYYDGWKIDLIKG</sequence>
<feature type="non-terminal residue" evidence="4">
    <location>
        <position position="1"/>
    </location>
</feature>
<organism evidence="4">
    <name type="scientific">marine sediment metagenome</name>
    <dbReference type="NCBI Taxonomy" id="412755"/>
    <lineage>
        <taxon>unclassified sequences</taxon>
        <taxon>metagenomes</taxon>
        <taxon>ecological metagenomes</taxon>
    </lineage>
</organism>
<comment type="caution">
    <text evidence="4">The sequence shown here is derived from an EMBL/GenBank/DDBJ whole genome shotgun (WGS) entry which is preliminary data.</text>
</comment>
<gene>
    <name evidence="4" type="ORF">S01H4_52959</name>
</gene>
<accession>X1E742</accession>
<dbReference type="GO" id="GO:0005975">
    <property type="term" value="P:carbohydrate metabolic process"/>
    <property type="evidence" value="ECO:0007669"/>
    <property type="project" value="InterPro"/>
</dbReference>
<dbReference type="CDD" id="cd18822">
    <property type="entry name" value="GH43_CtGH43-like"/>
    <property type="match status" value="1"/>
</dbReference>
<dbReference type="PANTHER" id="PTHR22925:SF3">
    <property type="entry name" value="GLYCOSYL HYDROLASE FAMILY PROTEIN 43"/>
    <property type="match status" value="1"/>
</dbReference>